<evidence type="ECO:0000259" key="3">
    <source>
        <dbReference type="Pfam" id="PF06747"/>
    </source>
</evidence>
<feature type="region of interest" description="Disordered" evidence="2">
    <location>
        <begin position="1"/>
        <end position="60"/>
    </location>
</feature>
<dbReference type="Proteomes" id="UP001652625">
    <property type="component" value="Chromosome 10"/>
</dbReference>
<dbReference type="PANTHER" id="PTHR13523:SF2">
    <property type="entry name" value="COILED-COIL-HELIX-COILED-COIL-HELIX DOMAIN CONTAINING 2, ISOFORM A-RELATED"/>
    <property type="match status" value="1"/>
</dbReference>
<organism evidence="4 5">
    <name type="scientific">Hydra vulgaris</name>
    <name type="common">Hydra</name>
    <name type="synonym">Hydra attenuata</name>
    <dbReference type="NCBI Taxonomy" id="6087"/>
    <lineage>
        <taxon>Eukaryota</taxon>
        <taxon>Metazoa</taxon>
        <taxon>Cnidaria</taxon>
        <taxon>Hydrozoa</taxon>
        <taxon>Hydroidolina</taxon>
        <taxon>Anthoathecata</taxon>
        <taxon>Aplanulata</taxon>
        <taxon>Hydridae</taxon>
        <taxon>Hydra</taxon>
    </lineage>
</organism>
<evidence type="ECO:0000256" key="2">
    <source>
        <dbReference type="SAM" id="MobiDB-lite"/>
    </source>
</evidence>
<feature type="domain" description="CHCH" evidence="3">
    <location>
        <begin position="117"/>
        <end position="148"/>
    </location>
</feature>
<dbReference type="InterPro" id="IPR009069">
    <property type="entry name" value="Cys_alpha_HP_mot_SF"/>
</dbReference>
<dbReference type="SUPFAM" id="SSF47072">
    <property type="entry name" value="Cysteine alpha-hairpin motif"/>
    <property type="match status" value="1"/>
</dbReference>
<dbReference type="GeneID" id="100204049"/>
<feature type="compositionally biased region" description="Low complexity" evidence="2">
    <location>
        <begin position="13"/>
        <end position="27"/>
    </location>
</feature>
<feature type="compositionally biased region" description="Polar residues" evidence="2">
    <location>
        <begin position="103"/>
        <end position="115"/>
    </location>
</feature>
<name>A0ABM4CR01_HYDVU</name>
<feature type="compositionally biased region" description="Pro residues" evidence="2">
    <location>
        <begin position="28"/>
        <end position="42"/>
    </location>
</feature>
<protein>
    <submittedName>
        <fullName evidence="5">Coiled-coil-helix-coiled-coil-helix domain-containing protein 2 isoform X2</fullName>
    </submittedName>
</protein>
<dbReference type="RefSeq" id="XP_065664294.1">
    <property type="nucleotide sequence ID" value="XM_065808222.1"/>
</dbReference>
<feature type="compositionally biased region" description="Low complexity" evidence="2">
    <location>
        <begin position="43"/>
        <end position="56"/>
    </location>
</feature>
<dbReference type="PANTHER" id="PTHR13523">
    <property type="entry name" value="COILED-COIL-HELIX-COILED-COIL-HELIX DOMAIN CONTAINING 2/NUR77"/>
    <property type="match status" value="1"/>
</dbReference>
<evidence type="ECO:0000313" key="4">
    <source>
        <dbReference type="Proteomes" id="UP001652625"/>
    </source>
</evidence>
<gene>
    <name evidence="5" type="primary">LOC100204049</name>
</gene>
<accession>A0ABM4CR01</accession>
<proteinExistence type="predicted"/>
<reference evidence="5" key="1">
    <citation type="submission" date="2025-08" db="UniProtKB">
        <authorList>
            <consortium name="RefSeq"/>
        </authorList>
    </citation>
    <scope>IDENTIFICATION</scope>
</reference>
<dbReference type="InterPro" id="IPR055304">
    <property type="entry name" value="CHCHD2/10-like"/>
</dbReference>
<sequence length="163" mass="16925">MPRGSRSSGGGRSSFSSPSSRSASPPSRSAPPPTRAAPPPQNLPAQQPASALSSPAPKQPGLFAQMATTAAGVAVGSTVGHTLGHALTGSFSGGNKSNDKSESQQQVSQERNPQNPCEYEMKQFLECAQNQTDVSLCHGFNEALKQCKLYYNSTASTGGSMMH</sequence>
<keyword evidence="1" id="KW-1015">Disulfide bond</keyword>
<evidence type="ECO:0000256" key="1">
    <source>
        <dbReference type="ARBA" id="ARBA00023157"/>
    </source>
</evidence>
<dbReference type="Pfam" id="PF06747">
    <property type="entry name" value="CHCH"/>
    <property type="match status" value="1"/>
</dbReference>
<feature type="region of interest" description="Disordered" evidence="2">
    <location>
        <begin position="83"/>
        <end position="115"/>
    </location>
</feature>
<keyword evidence="4" id="KW-1185">Reference proteome</keyword>
<evidence type="ECO:0000313" key="5">
    <source>
        <dbReference type="RefSeq" id="XP_065664294.1"/>
    </source>
</evidence>
<dbReference type="InterPro" id="IPR010625">
    <property type="entry name" value="CHCH"/>
</dbReference>
<dbReference type="PROSITE" id="PS51808">
    <property type="entry name" value="CHCH"/>
    <property type="match status" value="1"/>
</dbReference>